<keyword evidence="2" id="KW-1185">Reference proteome</keyword>
<dbReference type="KEGG" id="mbry:B1812_03130"/>
<dbReference type="EMBL" id="CP019948">
    <property type="protein sequence ID" value="ARN80244.1"/>
    <property type="molecule type" value="Genomic_DNA"/>
</dbReference>
<gene>
    <name evidence="1" type="ORF">B1812_03130</name>
</gene>
<organism evidence="1 2">
    <name type="scientific">Methylocystis bryophila</name>
    <dbReference type="NCBI Taxonomy" id="655015"/>
    <lineage>
        <taxon>Bacteria</taxon>
        <taxon>Pseudomonadati</taxon>
        <taxon>Pseudomonadota</taxon>
        <taxon>Alphaproteobacteria</taxon>
        <taxon>Hyphomicrobiales</taxon>
        <taxon>Methylocystaceae</taxon>
        <taxon>Methylocystis</taxon>
    </lineage>
</organism>
<dbReference type="AlphaFoldDB" id="A0A1W6MRM6"/>
<protein>
    <submittedName>
        <fullName evidence="1">Uncharacterized protein</fullName>
    </submittedName>
</protein>
<reference evidence="1 2" key="1">
    <citation type="submission" date="2017-02" db="EMBL/GenBank/DDBJ databases">
        <authorList>
            <person name="Peterson S.W."/>
        </authorList>
    </citation>
    <scope>NUCLEOTIDE SEQUENCE [LARGE SCALE GENOMIC DNA]</scope>
    <source>
        <strain evidence="1 2">S285</strain>
    </source>
</reference>
<proteinExistence type="predicted"/>
<evidence type="ECO:0000313" key="2">
    <source>
        <dbReference type="Proteomes" id="UP000193978"/>
    </source>
</evidence>
<dbReference type="STRING" id="655015.B1812_03130"/>
<sequence>MRLSDLRRSDLAVAAGVRVMLGHSGFRQTDLRSGSLTIAPSHKAASVSNVRHVAGTLSPGCAILLVRQRARLSGAEPA</sequence>
<evidence type="ECO:0000313" key="1">
    <source>
        <dbReference type="EMBL" id="ARN80244.1"/>
    </source>
</evidence>
<accession>A0A1W6MRM6</accession>
<name>A0A1W6MRM6_9HYPH</name>
<dbReference type="Proteomes" id="UP000193978">
    <property type="component" value="Chromosome"/>
</dbReference>